<dbReference type="EMBL" id="MN739050">
    <property type="protein sequence ID" value="QHS85978.1"/>
    <property type="molecule type" value="Genomic_DNA"/>
</dbReference>
<protein>
    <submittedName>
        <fullName evidence="2">Uncharacterized protein</fullName>
    </submittedName>
</protein>
<accession>A0A6C0B375</accession>
<name>A0A6C0B375_9ZZZZ</name>
<evidence type="ECO:0000256" key="1">
    <source>
        <dbReference type="SAM" id="MobiDB-lite"/>
    </source>
</evidence>
<reference evidence="2" key="1">
    <citation type="journal article" date="2020" name="Nature">
        <title>Giant virus diversity and host interactions through global metagenomics.</title>
        <authorList>
            <person name="Schulz F."/>
            <person name="Roux S."/>
            <person name="Paez-Espino D."/>
            <person name="Jungbluth S."/>
            <person name="Walsh D.A."/>
            <person name="Denef V.J."/>
            <person name="McMahon K.D."/>
            <person name="Konstantinidis K.T."/>
            <person name="Eloe-Fadrosh E.A."/>
            <person name="Kyrpides N.C."/>
            <person name="Woyke T."/>
        </authorList>
    </citation>
    <scope>NUCLEOTIDE SEQUENCE</scope>
    <source>
        <strain evidence="2">GVMAG-M-3300009185-7</strain>
    </source>
</reference>
<evidence type="ECO:0000313" key="2">
    <source>
        <dbReference type="EMBL" id="QHS85978.1"/>
    </source>
</evidence>
<dbReference type="AlphaFoldDB" id="A0A6C0B375"/>
<organism evidence="2">
    <name type="scientific">viral metagenome</name>
    <dbReference type="NCBI Taxonomy" id="1070528"/>
    <lineage>
        <taxon>unclassified sequences</taxon>
        <taxon>metagenomes</taxon>
        <taxon>organismal metagenomes</taxon>
    </lineage>
</organism>
<proteinExistence type="predicted"/>
<sequence>MAEVALILALGAVGFALASNDVHTEGFHVQPRPTEEHTDEVIHSQDVKGHNNQVPFFGPRVTQAMYSGGTNHILDNHTGAGKEYFQKRETFSMFDIKTGTGNPFGQQVETDFEQSRMVTGMQAKNVFPIEQVQVGPGSNAGYTNLGQGGFQQDQMREWALPPTTDEMRVASKPKLSYSTEPTPGKHTITLPGIQAPVNKNKPDKFAILGMDRANTTVGAQTAPRIYTEQPMKPQARETTQREYFGSGGGQEGHWASYIRAFTEPFQEFMKLTAEGRPGPAGAQGTGTIIGGDQYSIQTKKDESVLSDASRFMVPQSYTTPGTQQLGSFKYNEPLQQDVHVERNHPSMVDAHRNNPYTQPLNSF</sequence>
<feature type="region of interest" description="Disordered" evidence="1">
    <location>
        <begin position="175"/>
        <end position="196"/>
    </location>
</feature>